<feature type="non-terminal residue" evidence="9">
    <location>
        <position position="71"/>
    </location>
</feature>
<keyword evidence="2" id="KW-0328">Glycosyltransferase</keyword>
<gene>
    <name evidence="9" type="ORF">L9F63_016718</name>
</gene>
<feature type="non-terminal residue" evidence="9">
    <location>
        <position position="1"/>
    </location>
</feature>
<comment type="subcellular location">
    <subcellularLocation>
        <location evidence="1">Membrane</location>
        <topology evidence="1">Single-pass type II membrane protein</topology>
    </subcellularLocation>
</comment>
<keyword evidence="7" id="KW-0472">Membrane</keyword>
<accession>A0AAD8A1P0</accession>
<name>A0AAD8A1P0_DIPPU</name>
<evidence type="ECO:0000256" key="5">
    <source>
        <dbReference type="ARBA" id="ARBA00022968"/>
    </source>
</evidence>
<reference evidence="9" key="1">
    <citation type="journal article" date="2023" name="IScience">
        <title>Live-bearing cockroach genome reveals convergent evolutionary mechanisms linked to viviparity in insects and beyond.</title>
        <authorList>
            <person name="Fouks B."/>
            <person name="Harrison M.C."/>
            <person name="Mikhailova A.A."/>
            <person name="Marchal E."/>
            <person name="English S."/>
            <person name="Carruthers M."/>
            <person name="Jennings E.C."/>
            <person name="Chiamaka E.L."/>
            <person name="Frigard R.A."/>
            <person name="Pippel M."/>
            <person name="Attardo G.M."/>
            <person name="Benoit J.B."/>
            <person name="Bornberg-Bauer E."/>
            <person name="Tobe S.S."/>
        </authorList>
    </citation>
    <scope>NUCLEOTIDE SEQUENCE</scope>
    <source>
        <strain evidence="9">Stay&amp;Tobe</strain>
    </source>
</reference>
<keyword evidence="3" id="KW-0808">Transferase</keyword>
<evidence type="ECO:0000256" key="7">
    <source>
        <dbReference type="ARBA" id="ARBA00023136"/>
    </source>
</evidence>
<evidence type="ECO:0000313" key="10">
    <source>
        <dbReference type="Proteomes" id="UP001233999"/>
    </source>
</evidence>
<evidence type="ECO:0000256" key="6">
    <source>
        <dbReference type="ARBA" id="ARBA00022989"/>
    </source>
</evidence>
<sequence>PLKIPLHRKGATTPVDDLRHTWFFTDSDDAEYQEKTNGHMINTNCSSSHNRKALCCKMSVEFDVFLESISS</sequence>
<dbReference type="AlphaFoldDB" id="A0AAD8A1P0"/>
<organism evidence="9 10">
    <name type="scientific">Diploptera punctata</name>
    <name type="common">Pacific beetle cockroach</name>
    <dbReference type="NCBI Taxonomy" id="6984"/>
    <lineage>
        <taxon>Eukaryota</taxon>
        <taxon>Metazoa</taxon>
        <taxon>Ecdysozoa</taxon>
        <taxon>Arthropoda</taxon>
        <taxon>Hexapoda</taxon>
        <taxon>Insecta</taxon>
        <taxon>Pterygota</taxon>
        <taxon>Neoptera</taxon>
        <taxon>Polyneoptera</taxon>
        <taxon>Dictyoptera</taxon>
        <taxon>Blattodea</taxon>
        <taxon>Blaberoidea</taxon>
        <taxon>Blaberidae</taxon>
        <taxon>Diplopterinae</taxon>
        <taxon>Diploptera</taxon>
    </lineage>
</organism>
<keyword evidence="10" id="KW-1185">Reference proteome</keyword>
<dbReference type="GO" id="GO:0016757">
    <property type="term" value="F:glycosyltransferase activity"/>
    <property type="evidence" value="ECO:0007669"/>
    <property type="project" value="UniProtKB-KW"/>
</dbReference>
<reference evidence="9" key="2">
    <citation type="submission" date="2023-05" db="EMBL/GenBank/DDBJ databases">
        <authorList>
            <person name="Fouks B."/>
        </authorList>
    </citation>
    <scope>NUCLEOTIDE SEQUENCE</scope>
    <source>
        <strain evidence="9">Stay&amp;Tobe</strain>
        <tissue evidence="9">Testes</tissue>
    </source>
</reference>
<keyword evidence="6" id="KW-1133">Transmembrane helix</keyword>
<comment type="caution">
    <text evidence="9">The sequence shown here is derived from an EMBL/GenBank/DDBJ whole genome shotgun (WGS) entry which is preliminary data.</text>
</comment>
<evidence type="ECO:0000256" key="2">
    <source>
        <dbReference type="ARBA" id="ARBA00022676"/>
    </source>
</evidence>
<evidence type="ECO:0000259" key="8">
    <source>
        <dbReference type="Pfam" id="PF02434"/>
    </source>
</evidence>
<protein>
    <recommendedName>
        <fullName evidence="8">Fringe-like glycosyltransferase domain-containing protein</fullName>
    </recommendedName>
</protein>
<keyword evidence="4" id="KW-0812">Transmembrane</keyword>
<feature type="domain" description="Fringe-like glycosyltransferase" evidence="8">
    <location>
        <begin position="19"/>
        <end position="68"/>
    </location>
</feature>
<proteinExistence type="predicted"/>
<evidence type="ECO:0000256" key="4">
    <source>
        <dbReference type="ARBA" id="ARBA00022692"/>
    </source>
</evidence>
<dbReference type="GO" id="GO:0016020">
    <property type="term" value="C:membrane"/>
    <property type="evidence" value="ECO:0007669"/>
    <property type="project" value="UniProtKB-SubCell"/>
</dbReference>
<evidence type="ECO:0000313" key="9">
    <source>
        <dbReference type="EMBL" id="KAJ9590162.1"/>
    </source>
</evidence>
<dbReference type="Proteomes" id="UP001233999">
    <property type="component" value="Unassembled WGS sequence"/>
</dbReference>
<dbReference type="Pfam" id="PF02434">
    <property type="entry name" value="Fringe"/>
    <property type="match status" value="1"/>
</dbReference>
<dbReference type="InterPro" id="IPR003378">
    <property type="entry name" value="Fringe-like_glycosylTrfase"/>
</dbReference>
<dbReference type="Gene3D" id="3.90.550.50">
    <property type="match status" value="1"/>
</dbReference>
<keyword evidence="5" id="KW-0735">Signal-anchor</keyword>
<dbReference type="EMBL" id="JASPKZ010004553">
    <property type="protein sequence ID" value="KAJ9590162.1"/>
    <property type="molecule type" value="Genomic_DNA"/>
</dbReference>
<evidence type="ECO:0000256" key="3">
    <source>
        <dbReference type="ARBA" id="ARBA00022679"/>
    </source>
</evidence>
<evidence type="ECO:0000256" key="1">
    <source>
        <dbReference type="ARBA" id="ARBA00004606"/>
    </source>
</evidence>